<organism evidence="2 3">
    <name type="scientific">Blattamonas nauphoetae</name>
    <dbReference type="NCBI Taxonomy" id="2049346"/>
    <lineage>
        <taxon>Eukaryota</taxon>
        <taxon>Metamonada</taxon>
        <taxon>Preaxostyla</taxon>
        <taxon>Oxymonadida</taxon>
        <taxon>Blattamonas</taxon>
    </lineage>
</organism>
<feature type="region of interest" description="Disordered" evidence="1">
    <location>
        <begin position="1"/>
        <end position="116"/>
    </location>
</feature>
<name>A0ABQ9XY39_9EUKA</name>
<sequence length="225" mass="25980">MDPTSDSSQEDSFSSVSKSDELIPKLVRRLHHRDDHGQKHEMEHGNIGQRQSEHRHHRRKAIEEVLQSTSSSSESTSDSIHIRKEKRRHADKSPKRQSRKSKHKTKPKKTRVDKHRKKLVHGHLVTTLRNRALATATESSLTTVALLIDLHRQMEQLLPKNNIFDTIEECIILSADSATRSNLAAYFADNTAVDFAKRLEIPYHSTQLPHRVQCSKQLHPIRRLR</sequence>
<protein>
    <submittedName>
        <fullName evidence="2">Uncharacterized protein</fullName>
    </submittedName>
</protein>
<keyword evidence="3" id="KW-1185">Reference proteome</keyword>
<evidence type="ECO:0000313" key="2">
    <source>
        <dbReference type="EMBL" id="KAK2956374.1"/>
    </source>
</evidence>
<proteinExistence type="predicted"/>
<evidence type="ECO:0000313" key="3">
    <source>
        <dbReference type="Proteomes" id="UP001281761"/>
    </source>
</evidence>
<dbReference type="EMBL" id="JARBJD010000056">
    <property type="protein sequence ID" value="KAK2956374.1"/>
    <property type="molecule type" value="Genomic_DNA"/>
</dbReference>
<accession>A0ABQ9XY39</accession>
<reference evidence="2 3" key="1">
    <citation type="journal article" date="2022" name="bioRxiv">
        <title>Genomics of Preaxostyla Flagellates Illuminates Evolutionary Transitions and the Path Towards Mitochondrial Loss.</title>
        <authorList>
            <person name="Novak L.V.F."/>
            <person name="Treitli S.C."/>
            <person name="Pyrih J."/>
            <person name="Halakuc P."/>
            <person name="Pipaliya S.V."/>
            <person name="Vacek V."/>
            <person name="Brzon O."/>
            <person name="Soukal P."/>
            <person name="Eme L."/>
            <person name="Dacks J.B."/>
            <person name="Karnkowska A."/>
            <person name="Elias M."/>
            <person name="Hampl V."/>
        </authorList>
    </citation>
    <scope>NUCLEOTIDE SEQUENCE [LARGE SCALE GENOMIC DNA]</scope>
    <source>
        <strain evidence="2">NAU3</strain>
        <tissue evidence="2">Gut</tissue>
    </source>
</reference>
<comment type="caution">
    <text evidence="2">The sequence shown here is derived from an EMBL/GenBank/DDBJ whole genome shotgun (WGS) entry which is preliminary data.</text>
</comment>
<feature type="compositionally biased region" description="Low complexity" evidence="1">
    <location>
        <begin position="68"/>
        <end position="79"/>
    </location>
</feature>
<gene>
    <name evidence="2" type="ORF">BLNAU_8596</name>
</gene>
<dbReference type="Proteomes" id="UP001281761">
    <property type="component" value="Unassembled WGS sequence"/>
</dbReference>
<feature type="compositionally biased region" description="Basic and acidic residues" evidence="1">
    <location>
        <begin position="32"/>
        <end position="44"/>
    </location>
</feature>
<feature type="compositionally biased region" description="Basic residues" evidence="1">
    <location>
        <begin position="83"/>
        <end position="116"/>
    </location>
</feature>
<feature type="compositionally biased region" description="Low complexity" evidence="1">
    <location>
        <begin position="1"/>
        <end position="17"/>
    </location>
</feature>
<evidence type="ECO:0000256" key="1">
    <source>
        <dbReference type="SAM" id="MobiDB-lite"/>
    </source>
</evidence>